<accession>A0AA43GNQ4</accession>
<sequence>MAKSAPPQEQKIFTTLSVTRNNPEYLQIPQENNVISDDLLLVESSPPPPQPSLDILPIGIKIGARDVLSGVLVKGAEDGSQAVNFEQWLVPYQSILKAFRFTETPMEDGSIQLRSPGLVTRFEPKFLIKDPDIGDALTIEEINRQLPVKVKFDIDSYALIFEGDWLEKTSRKQIEVTPVVLDGLPIVTPPDYAFSALSQNVNSAVANSGNLANNGSTTLGGKLGEFTFNTTISQPNFQDLRQAYLQSLKIQNLNKTTDHILGNQELFYPGSNNFGEFWGYTYIQRFGYESHIGGSAGDLNSRLINQDFVRTIQGTASEGTLVQLWQDSLLLGEYLVDKQKNYVFPNVKGNRFLIVSYPDGNLAATPQREIRILEPQYQQLPAGSSALFTSLGTWRNLNKGDFLGSFNGLVAGLGYRYGIWNDLTIGVGGFYDNKDLGFFGEVFYTNSDFPVALTLRAISPTANKPANILLTGNFKPSKDFTLAWSGNNQGSWQVQSNVQFSQKSKLQLSLNNSGLTTQASQFFSLLGISGNLSLGYQYSNSSRAFLETTMDWRQGDLALSWNSRLNSEGGWQLRNAVKWKNWQLGLTKSYKQFSRSRFYLPNSEIWNKLTIPYNSNGSFQDIYLINQVAKYRDGSVKDQIYARHLQPDHNSSLGVVAWHRNGNPASIPGQLNLTNWGWELGYGFGNQSSGLLMSVTSPNLFAGLRLQASYLGASFQNVPSGFSIGLNFNLNLNFQDGIARDTKNAGQFLESGGILVKTFYDLNNNGIQDKNESTFSENYKTLLKLNNKSLKDSKNLTLTSNGVLISTEPGKYRLDLDPSGYPINWEPQASAYAVQVAPGAYTVVKIPFVQTTTIEGIVRTQFGEPVNGARVEAININTNRTFFSITSPNGIFYLENLPFGEYQLKIGDLEINPRSLKINNLDSIPGNLELQVTAPVEEKPGTAKTVPNYRINGYLQDENGEEVRGIKITAVNTKSGETFTAVTDIQGFFRFENLTLGNYRIQVSDFAVVPANFTIDSSSKWDSSLNFKVSVSKQQLYSEAAGYIIRGKLQDKSGDRLNDFTVKLVDVKSNRELSVKTNVLGAFTIENISLGKYEIVVTQENKKLITKPSYIEINEESYPESSINVKISM</sequence>
<protein>
    <submittedName>
        <fullName evidence="1">Carboxypeptidase-like regulatory domain-containing protein</fullName>
    </submittedName>
</protein>
<comment type="caution">
    <text evidence="1">The sequence shown here is derived from an EMBL/GenBank/DDBJ whole genome shotgun (WGS) entry which is preliminary data.</text>
</comment>
<dbReference type="GO" id="GO:0030246">
    <property type="term" value="F:carbohydrate binding"/>
    <property type="evidence" value="ECO:0007669"/>
    <property type="project" value="InterPro"/>
</dbReference>
<dbReference type="Pfam" id="PF13620">
    <property type="entry name" value="CarboxypepD_reg"/>
    <property type="match status" value="2"/>
</dbReference>
<gene>
    <name evidence="1" type="ORF">NWP17_00165</name>
</gene>
<proteinExistence type="predicted"/>
<dbReference type="RefSeq" id="WP_280652902.1">
    <property type="nucleotide sequence ID" value="NZ_JANQDH010000002.1"/>
</dbReference>
<name>A0AA43GNQ4_9CYAN</name>
<dbReference type="EMBL" id="JANQDH010000002">
    <property type="protein sequence ID" value="MDH6058879.1"/>
    <property type="molecule type" value="Genomic_DNA"/>
</dbReference>
<dbReference type="InterPro" id="IPR013784">
    <property type="entry name" value="Carb-bd-like_fold"/>
</dbReference>
<evidence type="ECO:0000313" key="1">
    <source>
        <dbReference type="EMBL" id="MDH6058879.1"/>
    </source>
</evidence>
<organism evidence="1 2">
    <name type="scientific">Chrysosporum bergii ANA360D</name>
    <dbReference type="NCBI Taxonomy" id="617107"/>
    <lineage>
        <taxon>Bacteria</taxon>
        <taxon>Bacillati</taxon>
        <taxon>Cyanobacteriota</taxon>
        <taxon>Cyanophyceae</taxon>
        <taxon>Nostocales</taxon>
        <taxon>Nodulariaceae</taxon>
        <taxon>Chrysosporum</taxon>
    </lineage>
</organism>
<dbReference type="AlphaFoldDB" id="A0AA43GNQ4"/>
<keyword evidence="2" id="KW-1185">Reference proteome</keyword>
<dbReference type="Gene3D" id="2.60.40.1120">
    <property type="entry name" value="Carboxypeptidase-like, regulatory domain"/>
    <property type="match status" value="1"/>
</dbReference>
<reference evidence="1 2" key="1">
    <citation type="journal article" date="2023" name="J. Phycol.">
        <title>Chrysosporum ovalisporum is synonymous with the true-branching cyanobacterium Umezakia natans (Nostocales/Aphanizomenonaceae).</title>
        <authorList>
            <person name="McGregor G.B."/>
            <person name="Sendall B.C."/>
            <person name="Niiyama Y."/>
            <person name="Tuji A."/>
            <person name="Willis A."/>
        </authorList>
    </citation>
    <scope>NUCLEOTIDE SEQUENCE [LARGE SCALE GENOMIC DNA]</scope>
    <source>
        <strain evidence="1 2">ANA360D</strain>
    </source>
</reference>
<dbReference type="SUPFAM" id="SSF49478">
    <property type="entry name" value="Cna protein B-type domain"/>
    <property type="match status" value="2"/>
</dbReference>
<keyword evidence="1" id="KW-0121">Carboxypeptidase</keyword>
<keyword evidence="1" id="KW-0645">Protease</keyword>
<dbReference type="SUPFAM" id="SSF49452">
    <property type="entry name" value="Starch-binding domain-like"/>
    <property type="match status" value="1"/>
</dbReference>
<dbReference type="Proteomes" id="UP001159387">
    <property type="component" value="Unassembled WGS sequence"/>
</dbReference>
<evidence type="ECO:0000313" key="2">
    <source>
        <dbReference type="Proteomes" id="UP001159387"/>
    </source>
</evidence>
<dbReference type="GO" id="GO:0004180">
    <property type="term" value="F:carboxypeptidase activity"/>
    <property type="evidence" value="ECO:0007669"/>
    <property type="project" value="UniProtKB-KW"/>
</dbReference>
<keyword evidence="1" id="KW-0378">Hydrolase</keyword>